<evidence type="ECO:0000313" key="2">
    <source>
        <dbReference type="Proteomes" id="UP001149165"/>
    </source>
</evidence>
<dbReference type="OrthoDB" id="4272743at2759"/>
<protein>
    <submittedName>
        <fullName evidence="1">Uncharacterized protein</fullName>
    </submittedName>
</protein>
<reference evidence="1" key="2">
    <citation type="journal article" date="2023" name="IMA Fungus">
        <title>Comparative genomic study of the Penicillium genus elucidates a diverse pangenome and 15 lateral gene transfer events.</title>
        <authorList>
            <person name="Petersen C."/>
            <person name="Sorensen T."/>
            <person name="Nielsen M.R."/>
            <person name="Sondergaard T.E."/>
            <person name="Sorensen J.L."/>
            <person name="Fitzpatrick D.A."/>
            <person name="Frisvad J.C."/>
            <person name="Nielsen K.L."/>
        </authorList>
    </citation>
    <scope>NUCLEOTIDE SEQUENCE</scope>
    <source>
        <strain evidence="1">IBT 30069</strain>
    </source>
</reference>
<dbReference type="Proteomes" id="UP001149165">
    <property type="component" value="Unassembled WGS sequence"/>
</dbReference>
<evidence type="ECO:0000313" key="1">
    <source>
        <dbReference type="EMBL" id="KAJ5088523.1"/>
    </source>
</evidence>
<accession>A0A9W9EV39</accession>
<gene>
    <name evidence="1" type="ORF">N7456_012139</name>
</gene>
<organism evidence="1 2">
    <name type="scientific">Penicillium angulare</name>
    <dbReference type="NCBI Taxonomy" id="116970"/>
    <lineage>
        <taxon>Eukaryota</taxon>
        <taxon>Fungi</taxon>
        <taxon>Dikarya</taxon>
        <taxon>Ascomycota</taxon>
        <taxon>Pezizomycotina</taxon>
        <taxon>Eurotiomycetes</taxon>
        <taxon>Eurotiomycetidae</taxon>
        <taxon>Eurotiales</taxon>
        <taxon>Aspergillaceae</taxon>
        <taxon>Penicillium</taxon>
    </lineage>
</organism>
<sequence length="165" mass="19874">MERLPSPFPILYMDEPDDPGWITPRPLFQEPYPLHLIKPDRPKKECLTLPMSVHHLLRRQYVPSKEFLEKYPNIKETEVWIGVDMDRFYLLPRTRTDFIACVHEAFEYSKFYMSENPEQATCIERGFWFQIRGFFPGPRFESMMEAAKRHLRLFDRLIQEGYVVL</sequence>
<reference evidence="1" key="1">
    <citation type="submission" date="2022-11" db="EMBL/GenBank/DDBJ databases">
        <authorList>
            <person name="Petersen C."/>
        </authorList>
    </citation>
    <scope>NUCLEOTIDE SEQUENCE</scope>
    <source>
        <strain evidence="1">IBT 30069</strain>
    </source>
</reference>
<comment type="caution">
    <text evidence="1">The sequence shown here is derived from an EMBL/GenBank/DDBJ whole genome shotgun (WGS) entry which is preliminary data.</text>
</comment>
<dbReference type="AlphaFoldDB" id="A0A9W9EV39"/>
<proteinExistence type="predicted"/>
<dbReference type="EMBL" id="JAPQKH010000007">
    <property type="protein sequence ID" value="KAJ5088523.1"/>
    <property type="molecule type" value="Genomic_DNA"/>
</dbReference>
<name>A0A9W9EV39_9EURO</name>
<keyword evidence="2" id="KW-1185">Reference proteome</keyword>